<protein>
    <submittedName>
        <fullName evidence="1">Uncharacterized protein</fullName>
    </submittedName>
</protein>
<dbReference type="RefSeq" id="WP_282721098.1">
    <property type="nucleotide sequence ID" value="NZ_JASCQO010000034.1"/>
</dbReference>
<keyword evidence="2" id="KW-1185">Reference proteome</keyword>
<comment type="caution">
    <text evidence="1">The sequence shown here is derived from an EMBL/GenBank/DDBJ whole genome shotgun (WGS) entry which is preliminary data.</text>
</comment>
<gene>
    <name evidence="1" type="ORF">QLQ84_07280</name>
</gene>
<dbReference type="EMBL" id="JASCQO010000034">
    <property type="protein sequence ID" value="MDI5933594.1"/>
    <property type="molecule type" value="Genomic_DNA"/>
</dbReference>
<accession>A0ABT6VHZ0</accession>
<evidence type="ECO:0000313" key="2">
    <source>
        <dbReference type="Proteomes" id="UP001244242"/>
    </source>
</evidence>
<dbReference type="Proteomes" id="UP001244242">
    <property type="component" value="Unassembled WGS sequence"/>
</dbReference>
<sequence>MSDFVLQDRYLLERDCEEDALLKHTEVGVPGLQELVQALGEQTDILLLSVRAALERFLLPALR</sequence>
<reference evidence="1 2" key="1">
    <citation type="submission" date="2023-04" db="EMBL/GenBank/DDBJ databases">
        <title>Halomonas strains isolated from rhizosphere soil.</title>
        <authorList>
            <person name="Xu L."/>
            <person name="Sun J.-Q."/>
        </authorList>
    </citation>
    <scope>NUCLEOTIDE SEQUENCE [LARGE SCALE GENOMIC DNA]</scope>
    <source>
        <strain evidence="1 2">LN1S58</strain>
    </source>
</reference>
<evidence type="ECO:0000313" key="1">
    <source>
        <dbReference type="EMBL" id="MDI5933594.1"/>
    </source>
</evidence>
<name>A0ABT6VHZ0_9GAMM</name>
<organism evidence="1 2">
    <name type="scientific">Halomonas kalidii</name>
    <dbReference type="NCBI Taxonomy" id="3043293"/>
    <lineage>
        <taxon>Bacteria</taxon>
        <taxon>Pseudomonadati</taxon>
        <taxon>Pseudomonadota</taxon>
        <taxon>Gammaproteobacteria</taxon>
        <taxon>Oceanospirillales</taxon>
        <taxon>Halomonadaceae</taxon>
        <taxon>Halomonas</taxon>
    </lineage>
</organism>
<proteinExistence type="predicted"/>